<evidence type="ECO:0000313" key="3">
    <source>
        <dbReference type="EMBL" id="OGI65325.1"/>
    </source>
</evidence>
<dbReference type="SUPFAM" id="SSF55811">
    <property type="entry name" value="Nudix"/>
    <property type="match status" value="1"/>
</dbReference>
<dbReference type="PROSITE" id="PS00893">
    <property type="entry name" value="NUDIX_BOX"/>
    <property type="match status" value="1"/>
</dbReference>
<evidence type="ECO:0000313" key="4">
    <source>
        <dbReference type="Proteomes" id="UP000177370"/>
    </source>
</evidence>
<dbReference type="Gene3D" id="3.90.79.10">
    <property type="entry name" value="Nucleoside Triphosphate Pyrophosphohydrolase"/>
    <property type="match status" value="1"/>
</dbReference>
<evidence type="ECO:0000259" key="2">
    <source>
        <dbReference type="PROSITE" id="PS51462"/>
    </source>
</evidence>
<proteinExistence type="predicted"/>
<comment type="caution">
    <text evidence="3">The sequence shown here is derived from an EMBL/GenBank/DDBJ whole genome shotgun (WGS) entry which is preliminary data.</text>
</comment>
<reference evidence="3 4" key="1">
    <citation type="journal article" date="2016" name="Nat. Commun.">
        <title>Thousands of microbial genomes shed light on interconnected biogeochemical processes in an aquifer system.</title>
        <authorList>
            <person name="Anantharaman K."/>
            <person name="Brown C.T."/>
            <person name="Hug L.A."/>
            <person name="Sharon I."/>
            <person name="Castelle C.J."/>
            <person name="Probst A.J."/>
            <person name="Thomas B.C."/>
            <person name="Singh A."/>
            <person name="Wilkins M.J."/>
            <person name="Karaoz U."/>
            <person name="Brodie E.L."/>
            <person name="Williams K.H."/>
            <person name="Hubbard S.S."/>
            <person name="Banfield J.F."/>
        </authorList>
    </citation>
    <scope>NUCLEOTIDE SEQUENCE [LARGE SCALE GENOMIC DNA]</scope>
</reference>
<dbReference type="CDD" id="cd03424">
    <property type="entry name" value="NUDIX_ADPRase_Nudt5_UGPPase_Nudt14"/>
    <property type="match status" value="1"/>
</dbReference>
<sequence length="195" mass="21930">MNIIRPKSRQPMPTHAKRVFKGVLFDVYQWEQELFDGTRVIFEKLKRPDTVVVLPVLPDGKIILTAQEQPGYEPFIGAVGGRVDEGEDVLSAAKRELLEESGYEAEEFILWVSGQPVSKIDWAVFTFIAKGLKKVADLDLDGGEKINLLPVAIDELINLATDGQKKFGDKEISGKFFEAKADPKKREELNELFKP</sequence>
<organism evidence="3 4">
    <name type="scientific">Candidatus Nomurabacteria bacterium RIFCSPHIGHO2_01_FULL_40_24b</name>
    <dbReference type="NCBI Taxonomy" id="1801739"/>
    <lineage>
        <taxon>Bacteria</taxon>
        <taxon>Candidatus Nomuraibacteriota</taxon>
    </lineage>
</organism>
<dbReference type="Pfam" id="PF00293">
    <property type="entry name" value="NUDIX"/>
    <property type="match status" value="1"/>
</dbReference>
<dbReference type="AlphaFoldDB" id="A0A1F6V6S8"/>
<feature type="domain" description="Nudix hydrolase" evidence="2">
    <location>
        <begin position="46"/>
        <end position="173"/>
    </location>
</feature>
<gene>
    <name evidence="3" type="ORF">A2647_05220</name>
</gene>
<dbReference type="PROSITE" id="PS51462">
    <property type="entry name" value="NUDIX"/>
    <property type="match status" value="1"/>
</dbReference>
<evidence type="ECO:0000256" key="1">
    <source>
        <dbReference type="ARBA" id="ARBA00022801"/>
    </source>
</evidence>
<dbReference type="InterPro" id="IPR015797">
    <property type="entry name" value="NUDIX_hydrolase-like_dom_sf"/>
</dbReference>
<keyword evidence="1" id="KW-0378">Hydrolase</keyword>
<dbReference type="GO" id="GO:0016787">
    <property type="term" value="F:hydrolase activity"/>
    <property type="evidence" value="ECO:0007669"/>
    <property type="project" value="UniProtKB-KW"/>
</dbReference>
<dbReference type="Proteomes" id="UP000177370">
    <property type="component" value="Unassembled WGS sequence"/>
</dbReference>
<protein>
    <recommendedName>
        <fullName evidence="2">Nudix hydrolase domain-containing protein</fullName>
    </recommendedName>
</protein>
<accession>A0A1F6V6S8</accession>
<name>A0A1F6V6S8_9BACT</name>
<dbReference type="InterPro" id="IPR020084">
    <property type="entry name" value="NUDIX_hydrolase_CS"/>
</dbReference>
<dbReference type="EMBL" id="MFTP01000021">
    <property type="protein sequence ID" value="OGI65325.1"/>
    <property type="molecule type" value="Genomic_DNA"/>
</dbReference>
<dbReference type="InterPro" id="IPR000086">
    <property type="entry name" value="NUDIX_hydrolase_dom"/>
</dbReference>